<dbReference type="Proteomes" id="UP000265520">
    <property type="component" value="Unassembled WGS sequence"/>
</dbReference>
<name>A0A392MEG6_9FABA</name>
<reference evidence="2 3" key="1">
    <citation type="journal article" date="2018" name="Front. Plant Sci.">
        <title>Red Clover (Trifolium pratense) and Zigzag Clover (T. medium) - A Picture of Genomic Similarities and Differences.</title>
        <authorList>
            <person name="Dluhosova J."/>
            <person name="Istvanek J."/>
            <person name="Nedelnik J."/>
            <person name="Repkova J."/>
        </authorList>
    </citation>
    <scope>NUCLEOTIDE SEQUENCE [LARGE SCALE GENOMIC DNA]</scope>
    <source>
        <strain evidence="3">cv. 10/8</strain>
        <tissue evidence="2">Leaf</tissue>
    </source>
</reference>
<keyword evidence="3" id="KW-1185">Reference proteome</keyword>
<gene>
    <name evidence="2" type="ORF">A2U01_0006400</name>
</gene>
<dbReference type="EMBL" id="LXQA010008733">
    <property type="protein sequence ID" value="MCH85553.1"/>
    <property type="molecule type" value="Genomic_DNA"/>
</dbReference>
<protein>
    <submittedName>
        <fullName evidence="2">Uncharacterized protein</fullName>
    </submittedName>
</protein>
<dbReference type="AlphaFoldDB" id="A0A392MEG6"/>
<evidence type="ECO:0000256" key="1">
    <source>
        <dbReference type="SAM" id="MobiDB-lite"/>
    </source>
</evidence>
<evidence type="ECO:0000313" key="3">
    <source>
        <dbReference type="Proteomes" id="UP000265520"/>
    </source>
</evidence>
<organism evidence="2 3">
    <name type="scientific">Trifolium medium</name>
    <dbReference type="NCBI Taxonomy" id="97028"/>
    <lineage>
        <taxon>Eukaryota</taxon>
        <taxon>Viridiplantae</taxon>
        <taxon>Streptophyta</taxon>
        <taxon>Embryophyta</taxon>
        <taxon>Tracheophyta</taxon>
        <taxon>Spermatophyta</taxon>
        <taxon>Magnoliopsida</taxon>
        <taxon>eudicotyledons</taxon>
        <taxon>Gunneridae</taxon>
        <taxon>Pentapetalae</taxon>
        <taxon>rosids</taxon>
        <taxon>fabids</taxon>
        <taxon>Fabales</taxon>
        <taxon>Fabaceae</taxon>
        <taxon>Papilionoideae</taxon>
        <taxon>50 kb inversion clade</taxon>
        <taxon>NPAAA clade</taxon>
        <taxon>Hologalegina</taxon>
        <taxon>IRL clade</taxon>
        <taxon>Trifolieae</taxon>
        <taxon>Trifolium</taxon>
    </lineage>
</organism>
<feature type="region of interest" description="Disordered" evidence="1">
    <location>
        <begin position="1"/>
        <end position="51"/>
    </location>
</feature>
<sequence>MAFISTRSIKHHASGEGGYNTFVSCIQERDGDSYREGDDDDDGGYDYAAAA</sequence>
<proteinExistence type="predicted"/>
<comment type="caution">
    <text evidence="2">The sequence shown here is derived from an EMBL/GenBank/DDBJ whole genome shotgun (WGS) entry which is preliminary data.</text>
</comment>
<evidence type="ECO:0000313" key="2">
    <source>
        <dbReference type="EMBL" id="MCH85553.1"/>
    </source>
</evidence>
<feature type="compositionally biased region" description="Basic and acidic residues" evidence="1">
    <location>
        <begin position="27"/>
        <end position="36"/>
    </location>
</feature>
<accession>A0A392MEG6</accession>